<reference evidence="2" key="2">
    <citation type="journal article" date="2019" name="Gigascience">
        <title>High-quality Schistosoma haematobium genome achieved by single-molecule and long-range sequencing.</title>
        <authorList>
            <person name="Stroehlein A.J."/>
            <person name="Korhonen P.K."/>
            <person name="Chong T.M."/>
            <person name="Lim Y.L."/>
            <person name="Chan K.G."/>
            <person name="Webster B."/>
            <person name="Rollinson D."/>
            <person name="Brindley P.J."/>
            <person name="Gasser R.B."/>
            <person name="Young N.D."/>
        </authorList>
    </citation>
    <scope>NUCLEOTIDE SEQUENCE</scope>
</reference>
<accession>A0A922IKZ4</accession>
<reference evidence="2" key="1">
    <citation type="journal article" date="2012" name="Nat. Genet.">
        <title>Whole-genome sequence of Schistosoma haematobium.</title>
        <authorList>
            <person name="Young N.D."/>
            <person name="Jex A.R."/>
            <person name="Li B."/>
            <person name="Liu S."/>
            <person name="Yang L."/>
            <person name="Xiong Z."/>
            <person name="Li Y."/>
            <person name="Cantacessi C."/>
            <person name="Hall R.S."/>
            <person name="Xu X."/>
            <person name="Chen F."/>
            <person name="Wu X."/>
            <person name="Zerlotini A."/>
            <person name="Oliveira G."/>
            <person name="Hofmann A."/>
            <person name="Zhang G."/>
            <person name="Fang X."/>
            <person name="Kang Y."/>
            <person name="Campbell B.E."/>
            <person name="Loukas A."/>
            <person name="Ranganathan S."/>
            <person name="Rollinson D."/>
            <person name="Rinaldi G."/>
            <person name="Brindley P.J."/>
            <person name="Yang H."/>
            <person name="Wang J."/>
            <person name="Wang J."/>
            <person name="Gasser R.B."/>
        </authorList>
    </citation>
    <scope>NUCLEOTIDE SEQUENCE</scope>
</reference>
<feature type="region of interest" description="Disordered" evidence="1">
    <location>
        <begin position="1"/>
        <end position="20"/>
    </location>
</feature>
<reference evidence="2" key="4">
    <citation type="journal article" date="2022" name="PLoS Pathog.">
        <title>Chromosome-level genome of Schistosoma haematobium underpins genome-wide explorations of molecular variation.</title>
        <authorList>
            <person name="Stroehlein A.J."/>
            <person name="Korhonen P.K."/>
            <person name="Lee V.V."/>
            <person name="Ralph S.A."/>
            <person name="Mentink-Kane M."/>
            <person name="You H."/>
            <person name="McManus D.P."/>
            <person name="Tchuente L.T."/>
            <person name="Stothard J.R."/>
            <person name="Kaur P."/>
            <person name="Dudchenko O."/>
            <person name="Aiden E.L."/>
            <person name="Yang B."/>
            <person name="Yang H."/>
            <person name="Emery A.M."/>
            <person name="Webster B.L."/>
            <person name="Brindley P.J."/>
            <person name="Rollinson D."/>
            <person name="Chang B.C.H."/>
            <person name="Gasser R.B."/>
            <person name="Young N.D."/>
        </authorList>
    </citation>
    <scope>NUCLEOTIDE SEQUENCE</scope>
</reference>
<keyword evidence="3" id="KW-1185">Reference proteome</keyword>
<organism evidence="2 3">
    <name type="scientific">Schistosoma haematobium</name>
    <name type="common">Blood fluke</name>
    <dbReference type="NCBI Taxonomy" id="6185"/>
    <lineage>
        <taxon>Eukaryota</taxon>
        <taxon>Metazoa</taxon>
        <taxon>Spiralia</taxon>
        <taxon>Lophotrochozoa</taxon>
        <taxon>Platyhelminthes</taxon>
        <taxon>Trematoda</taxon>
        <taxon>Digenea</taxon>
        <taxon>Strigeidida</taxon>
        <taxon>Schistosomatoidea</taxon>
        <taxon>Schistosomatidae</taxon>
        <taxon>Schistosoma</taxon>
    </lineage>
</organism>
<sequence>MMDSEPCHQESPTIGYDSHADPNQLKILRHLSEPPFIQLRQHTDESDRSTSNSLSRDLTFNTDQKAQILTMPISLYRRKYLQKVNQWVKDTTNIDNTADKNTNYFNNTQETSQSTTHIDHHHQQQLDPETTNNFISSSNCNNYSKYYLLKSNHQLEMIQSMSNSTHFFFTLASQIQPGSYDKNGYRKPLWTHREQSNGQRKEKLKQTRELNRKQQTKGMQSFNIADNKHPIHDAVYDSSSNFLLHCMTIDECLDIGKPNTISSSFILEEDNGMLTRTTSISEMMQNDTTATTTTTTNSTYECIRLKKRKTVNIPNCEFIPKQINRYKFHKHRKYVNQPFKLTTKTTTTTTTQQNTLKRPDPFA</sequence>
<feature type="region of interest" description="Disordered" evidence="1">
    <location>
        <begin position="191"/>
        <end position="217"/>
    </location>
</feature>
<gene>
    <name evidence="2" type="ORF">MS3_00008867</name>
</gene>
<evidence type="ECO:0000313" key="3">
    <source>
        <dbReference type="Proteomes" id="UP000471633"/>
    </source>
</evidence>
<feature type="compositionally biased region" description="Basic and acidic residues" evidence="1">
    <location>
        <begin position="191"/>
        <end position="212"/>
    </location>
</feature>
<dbReference type="CTD" id="24593482"/>
<evidence type="ECO:0000256" key="1">
    <source>
        <dbReference type="SAM" id="MobiDB-lite"/>
    </source>
</evidence>
<dbReference type="AlphaFoldDB" id="A0A922IKZ4"/>
<reference evidence="2" key="3">
    <citation type="submission" date="2021-06" db="EMBL/GenBank/DDBJ databases">
        <title>Chromosome-level genome assembly for S. haematobium.</title>
        <authorList>
            <person name="Stroehlein A.J."/>
        </authorList>
    </citation>
    <scope>NUCLEOTIDE SEQUENCE</scope>
</reference>
<dbReference type="KEGG" id="shx:MS3_00008867"/>
<name>A0A922IKZ4_SCHHA</name>
<proteinExistence type="predicted"/>
<protein>
    <submittedName>
        <fullName evidence="2">Uncharacterized protein</fullName>
    </submittedName>
</protein>
<dbReference type="GeneID" id="24593482"/>
<evidence type="ECO:0000313" key="2">
    <source>
        <dbReference type="EMBL" id="KAH9581856.1"/>
    </source>
</evidence>
<dbReference type="EMBL" id="AMPZ03000006">
    <property type="protein sequence ID" value="KAH9581856.1"/>
    <property type="molecule type" value="Genomic_DNA"/>
</dbReference>
<dbReference type="RefSeq" id="XP_035587915.2">
    <property type="nucleotide sequence ID" value="XM_035734329.2"/>
</dbReference>
<comment type="caution">
    <text evidence="2">The sequence shown here is derived from an EMBL/GenBank/DDBJ whole genome shotgun (WGS) entry which is preliminary data.</text>
</comment>
<dbReference type="Proteomes" id="UP000471633">
    <property type="component" value="Unassembled WGS sequence"/>
</dbReference>